<evidence type="ECO:0000313" key="2">
    <source>
        <dbReference type="Proteomes" id="UP000247755"/>
    </source>
</evidence>
<organism evidence="1 2">
    <name type="scientific">Burkholderia pyrrocinia</name>
    <name type="common">Pseudomonas pyrrocinia</name>
    <dbReference type="NCBI Taxonomy" id="60550"/>
    <lineage>
        <taxon>Bacteria</taxon>
        <taxon>Pseudomonadati</taxon>
        <taxon>Pseudomonadota</taxon>
        <taxon>Betaproteobacteria</taxon>
        <taxon>Burkholderiales</taxon>
        <taxon>Burkholderiaceae</taxon>
        <taxon>Burkholderia</taxon>
        <taxon>Burkholderia cepacia complex</taxon>
    </lineage>
</organism>
<dbReference type="AlphaFoldDB" id="A0A318J1C6"/>
<accession>A0A318J1C6</accession>
<protein>
    <submittedName>
        <fullName evidence="1">Uncharacterized protein</fullName>
    </submittedName>
</protein>
<evidence type="ECO:0000313" key="1">
    <source>
        <dbReference type="EMBL" id="PXX41194.1"/>
    </source>
</evidence>
<dbReference type="EMBL" id="QJJY01000001">
    <property type="protein sequence ID" value="PXX41194.1"/>
    <property type="molecule type" value="Genomic_DNA"/>
</dbReference>
<sequence>MQVRLSREIGMVPGPFGPRADVAISLVLKDRHHGVGMITCPLGMDASFLDATTD</sequence>
<comment type="caution">
    <text evidence="1">The sequence shown here is derived from an EMBL/GenBank/DDBJ whole genome shotgun (WGS) entry which is preliminary data.</text>
</comment>
<dbReference type="Proteomes" id="UP000247755">
    <property type="component" value="Unassembled WGS sequence"/>
</dbReference>
<reference evidence="1 2" key="1">
    <citation type="submission" date="2018-05" db="EMBL/GenBank/DDBJ databases">
        <title>Comparative genomics of bacterial root endophytes of switchgrass collected from native prairies over two seasons.</title>
        <authorList>
            <person name="Tang Y."/>
        </authorList>
    </citation>
    <scope>NUCLEOTIDE SEQUENCE [LARGE SCALE GENOMIC DNA]</scope>
    <source>
        <strain evidence="1 2">NFIX32</strain>
    </source>
</reference>
<gene>
    <name evidence="1" type="ORF">NA66_1001804</name>
</gene>
<name>A0A318J1C6_BURPY</name>
<proteinExistence type="predicted"/>